<dbReference type="InterPro" id="IPR001584">
    <property type="entry name" value="Integrase_cat-core"/>
</dbReference>
<feature type="domain" description="Integrase catalytic" evidence="3">
    <location>
        <begin position="1"/>
        <end position="108"/>
    </location>
</feature>
<reference evidence="4" key="1">
    <citation type="journal article" date="2014" name="Nat. Genet.">
        <title>The genome of the stress-tolerant wild tomato species Solanum pennellii.</title>
        <authorList>
            <person name="Bolger A."/>
            <person name="Scossa F."/>
            <person name="Bolger M.E."/>
            <person name="Lanz C."/>
            <person name="Maumus F."/>
            <person name="Tohge T."/>
            <person name="Quesneville H."/>
            <person name="Alseekh S."/>
            <person name="Sorensen I."/>
            <person name="Lichtenstein G."/>
            <person name="Fich E.A."/>
            <person name="Conte M."/>
            <person name="Keller H."/>
            <person name="Schneeberger K."/>
            <person name="Schwacke R."/>
            <person name="Ofner I."/>
            <person name="Vrebalov J."/>
            <person name="Xu Y."/>
            <person name="Osorio S."/>
            <person name="Aflitos S.A."/>
            <person name="Schijlen E."/>
            <person name="Jimenez-Gomez J.M."/>
            <person name="Ryngajllo M."/>
            <person name="Kimura S."/>
            <person name="Kumar R."/>
            <person name="Koenig D."/>
            <person name="Headland L.R."/>
            <person name="Maloof J.N."/>
            <person name="Sinha N."/>
            <person name="van Ham R.C."/>
            <person name="Lankhorst R.K."/>
            <person name="Mao L."/>
            <person name="Vogel A."/>
            <person name="Arsova B."/>
            <person name="Panstruga R."/>
            <person name="Fei Z."/>
            <person name="Rose J.K."/>
            <person name="Zamir D."/>
            <person name="Carrari F."/>
            <person name="Giovannoni J.J."/>
            <person name="Weigel D."/>
            <person name="Usadel B."/>
            <person name="Fernie A.R."/>
        </authorList>
    </citation>
    <scope>NUCLEOTIDE SEQUENCE [LARGE SCALE GENOMIC DNA]</scope>
    <source>
        <strain evidence="4">cv. LA0716</strain>
    </source>
</reference>
<dbReference type="InterPro" id="IPR036397">
    <property type="entry name" value="RNaseH_sf"/>
</dbReference>
<evidence type="ECO:0000313" key="4">
    <source>
        <dbReference type="Proteomes" id="UP000694930"/>
    </source>
</evidence>
<gene>
    <name evidence="5" type="primary">LOC114077195</name>
</gene>
<dbReference type="RefSeq" id="XP_027772675.1">
    <property type="nucleotide sequence ID" value="XM_027916874.1"/>
</dbReference>
<dbReference type="Gene3D" id="3.30.420.10">
    <property type="entry name" value="Ribonuclease H-like superfamily/Ribonuclease H"/>
    <property type="match status" value="1"/>
</dbReference>
<dbReference type="InterPro" id="IPR012337">
    <property type="entry name" value="RNaseH-like_sf"/>
</dbReference>
<evidence type="ECO:0000259" key="3">
    <source>
        <dbReference type="PROSITE" id="PS50994"/>
    </source>
</evidence>
<evidence type="ECO:0000313" key="5">
    <source>
        <dbReference type="RefSeq" id="XP_027772675.1"/>
    </source>
</evidence>
<keyword evidence="1" id="KW-0479">Metal-binding</keyword>
<dbReference type="GeneID" id="114077195"/>
<dbReference type="SUPFAM" id="SSF53098">
    <property type="entry name" value="Ribonuclease H-like"/>
    <property type="match status" value="1"/>
</dbReference>
<protein>
    <submittedName>
        <fullName evidence="5">Uncharacterized protein LOC114077195</fullName>
    </submittedName>
</protein>
<dbReference type="Pfam" id="PF25597">
    <property type="entry name" value="SH3_retrovirus"/>
    <property type="match status" value="1"/>
</dbReference>
<keyword evidence="2" id="KW-0378">Hydrolase</keyword>
<evidence type="ECO:0000256" key="2">
    <source>
        <dbReference type="ARBA" id="ARBA00022801"/>
    </source>
</evidence>
<reference evidence="5" key="2">
    <citation type="submission" date="2025-08" db="UniProtKB">
        <authorList>
            <consortium name="RefSeq"/>
        </authorList>
    </citation>
    <scope>IDENTIFICATION</scope>
</reference>
<name>A0ABM1VAA7_SOLPN</name>
<dbReference type="PANTHER" id="PTHR42648:SF18">
    <property type="entry name" value="RETROTRANSPOSON, UNCLASSIFIED-LIKE PROTEIN"/>
    <property type="match status" value="1"/>
</dbReference>
<proteinExistence type="predicted"/>
<dbReference type="InterPro" id="IPR057670">
    <property type="entry name" value="SH3_retrovirus"/>
</dbReference>
<sequence>MVERESGCKLKYIRSDNGTEYTSYQFNKYCKDLGIQQQLTGKYTPQWNGVSERKNRIVIKMARCMLAKKKMPKYFWAEAVNTAVYLLNSLATRAVQGITPFEAWKGIKPSARNLKVFGSVCYAHITDVKRGKLDSKSQLCVLLGYSTIAKGYTVYNVSSRKVIVSRDLVVDESRHYDWDRDSIVKNQDSPVLKNKSLAEVYEQCHFSLIEPSSFEEAANHKMWISAMEEELSMINKHGWELVDRPEEKNVVGVKWVYRTKYNPDGSIFKNKARHVVKVILSRLEWILEKREEDKVYKLKRALYGLKEAPRAWFSSLDSHLLSQRFNRSLNKPTLYFKGQQFFSEHKEARYCSTIFSRSRVCVCCICYKSSNLVKKDLVGIKFVAKTTNSDLCDNKSAIMMAENPGKHGRTKNINIRFHALRDAEKNGEVKLVHYISDQQTDVLTKALSTKKFKFQRQAENDGEVQLAHCSSDQQIA</sequence>
<accession>A0ABM1VAA7</accession>
<evidence type="ECO:0000256" key="1">
    <source>
        <dbReference type="ARBA" id="ARBA00022723"/>
    </source>
</evidence>
<dbReference type="InterPro" id="IPR039537">
    <property type="entry name" value="Retrotran_Ty1/copia-like"/>
</dbReference>
<organism evidence="4 5">
    <name type="scientific">Solanum pennellii</name>
    <name type="common">Tomato</name>
    <name type="synonym">Lycopersicon pennellii</name>
    <dbReference type="NCBI Taxonomy" id="28526"/>
    <lineage>
        <taxon>Eukaryota</taxon>
        <taxon>Viridiplantae</taxon>
        <taxon>Streptophyta</taxon>
        <taxon>Embryophyta</taxon>
        <taxon>Tracheophyta</taxon>
        <taxon>Spermatophyta</taxon>
        <taxon>Magnoliopsida</taxon>
        <taxon>eudicotyledons</taxon>
        <taxon>Gunneridae</taxon>
        <taxon>Pentapetalae</taxon>
        <taxon>asterids</taxon>
        <taxon>lamiids</taxon>
        <taxon>Solanales</taxon>
        <taxon>Solanaceae</taxon>
        <taxon>Solanoideae</taxon>
        <taxon>Solaneae</taxon>
        <taxon>Solanum</taxon>
        <taxon>Solanum subgen. Lycopersicon</taxon>
    </lineage>
</organism>
<dbReference type="InterPro" id="IPR013103">
    <property type="entry name" value="RVT_2"/>
</dbReference>
<keyword evidence="4" id="KW-1185">Reference proteome</keyword>
<dbReference type="PANTHER" id="PTHR42648">
    <property type="entry name" value="TRANSPOSASE, PUTATIVE-RELATED"/>
    <property type="match status" value="1"/>
</dbReference>
<dbReference type="Pfam" id="PF07727">
    <property type="entry name" value="RVT_2"/>
    <property type="match status" value="1"/>
</dbReference>
<dbReference type="CDD" id="cd09272">
    <property type="entry name" value="RNase_HI_RT_Ty1"/>
    <property type="match status" value="1"/>
</dbReference>
<dbReference type="PROSITE" id="PS50994">
    <property type="entry name" value="INTEGRASE"/>
    <property type="match status" value="1"/>
</dbReference>
<dbReference type="Proteomes" id="UP000694930">
    <property type="component" value="Chromosome 5"/>
</dbReference>